<dbReference type="InterPro" id="IPR001173">
    <property type="entry name" value="Glyco_trans_2-like"/>
</dbReference>
<protein>
    <submittedName>
        <fullName evidence="10">Glycosyltransferase involved in cell wall bisynthesis</fullName>
    </submittedName>
</protein>
<evidence type="ECO:0000259" key="9">
    <source>
        <dbReference type="Pfam" id="PF00535"/>
    </source>
</evidence>
<dbReference type="Pfam" id="PF00535">
    <property type="entry name" value="Glycos_transf_2"/>
    <property type="match status" value="1"/>
</dbReference>
<keyword evidence="5" id="KW-0448">Lipopolysaccharide biosynthesis</keyword>
<evidence type="ECO:0000256" key="5">
    <source>
        <dbReference type="ARBA" id="ARBA00022985"/>
    </source>
</evidence>
<accession>A0A1M4TX15</accession>
<dbReference type="Proteomes" id="UP000184327">
    <property type="component" value="Unassembled WGS sequence"/>
</dbReference>
<keyword evidence="2" id="KW-0328">Glycosyltransferase</keyword>
<dbReference type="EMBL" id="FQUZ01000003">
    <property type="protein sequence ID" value="SHE49025.1"/>
    <property type="molecule type" value="Genomic_DNA"/>
</dbReference>
<evidence type="ECO:0000256" key="2">
    <source>
        <dbReference type="ARBA" id="ARBA00022676"/>
    </source>
</evidence>
<dbReference type="STRING" id="1122156.SAMN02745117_00373"/>
<name>A0A1M4TX15_9BURK</name>
<dbReference type="AlphaFoldDB" id="A0A1M4TX15"/>
<dbReference type="SUPFAM" id="SSF53448">
    <property type="entry name" value="Nucleotide-diphospho-sugar transferases"/>
    <property type="match status" value="1"/>
</dbReference>
<organism evidence="10 11">
    <name type="scientific">Lampropedia hyalina DSM 16112</name>
    <dbReference type="NCBI Taxonomy" id="1122156"/>
    <lineage>
        <taxon>Bacteria</taxon>
        <taxon>Pseudomonadati</taxon>
        <taxon>Pseudomonadota</taxon>
        <taxon>Betaproteobacteria</taxon>
        <taxon>Burkholderiales</taxon>
        <taxon>Comamonadaceae</taxon>
        <taxon>Lampropedia</taxon>
    </lineage>
</organism>
<dbReference type="RefSeq" id="WP_073354048.1">
    <property type="nucleotide sequence ID" value="NZ_FQUZ01000003.1"/>
</dbReference>
<keyword evidence="1" id="KW-1003">Cell membrane</keyword>
<gene>
    <name evidence="10" type="ORF">SAMN02745117_00373</name>
</gene>
<keyword evidence="3 10" id="KW-0808">Transferase</keyword>
<evidence type="ECO:0000313" key="11">
    <source>
        <dbReference type="Proteomes" id="UP000184327"/>
    </source>
</evidence>
<keyword evidence="7 8" id="KW-0472">Membrane</keyword>
<dbReference type="GO" id="GO:0016757">
    <property type="term" value="F:glycosyltransferase activity"/>
    <property type="evidence" value="ECO:0007669"/>
    <property type="project" value="UniProtKB-KW"/>
</dbReference>
<evidence type="ECO:0000256" key="1">
    <source>
        <dbReference type="ARBA" id="ARBA00022475"/>
    </source>
</evidence>
<evidence type="ECO:0000256" key="8">
    <source>
        <dbReference type="SAM" id="Phobius"/>
    </source>
</evidence>
<dbReference type="GO" id="GO:0005886">
    <property type="term" value="C:plasma membrane"/>
    <property type="evidence" value="ECO:0007669"/>
    <property type="project" value="TreeGrafter"/>
</dbReference>
<keyword evidence="6 8" id="KW-1133">Transmembrane helix</keyword>
<proteinExistence type="predicted"/>
<evidence type="ECO:0000256" key="3">
    <source>
        <dbReference type="ARBA" id="ARBA00022679"/>
    </source>
</evidence>
<keyword evidence="4 8" id="KW-0812">Transmembrane</keyword>
<dbReference type="CDD" id="cd04187">
    <property type="entry name" value="DPM1_like_bac"/>
    <property type="match status" value="1"/>
</dbReference>
<feature type="transmembrane region" description="Helical" evidence="8">
    <location>
        <begin position="263"/>
        <end position="289"/>
    </location>
</feature>
<dbReference type="PANTHER" id="PTHR48090:SF3">
    <property type="entry name" value="UNDECAPRENYL-PHOSPHATE 4-DEOXY-4-FORMAMIDO-L-ARABINOSE TRANSFERASE"/>
    <property type="match status" value="1"/>
</dbReference>
<dbReference type="InterPro" id="IPR050256">
    <property type="entry name" value="Glycosyltransferase_2"/>
</dbReference>
<dbReference type="InterPro" id="IPR029044">
    <property type="entry name" value="Nucleotide-diphossugar_trans"/>
</dbReference>
<feature type="domain" description="Glycosyltransferase 2-like" evidence="9">
    <location>
        <begin position="5"/>
        <end position="169"/>
    </location>
</feature>
<sequence>MKTISIVVPMFNEESNVEPFFAVLQQSLAAQAGQYDFEYLCINDGSRDATLDRLLALKRGGLAIKIINFSRNFGKEAALTAGLDFAQGDAVIPIDADLQHPPDKIPEMLRLWEQGHAVVQARRTDRRHETLRKRGFSHAFYRLASAIFEMPMERDVGDFRLMDRKVVDAIRNMREKSRFMKGIFVWPGFEAVVIEYDVAPRHQGQSSFGFWKLCRFAVDGITSFSILPLRLSTYLGLLVSLLAIGYGLYILCKTVLLGVDVPGYASLMIVVLFLAGVQLVGIGVLGEYVGKIYQEVKNRPIYVVRDVF</sequence>
<dbReference type="PANTHER" id="PTHR48090">
    <property type="entry name" value="UNDECAPRENYL-PHOSPHATE 4-DEOXY-4-FORMAMIDO-L-ARABINOSE TRANSFERASE-RELATED"/>
    <property type="match status" value="1"/>
</dbReference>
<keyword evidence="11" id="KW-1185">Reference proteome</keyword>
<dbReference type="Gene3D" id="3.90.550.10">
    <property type="entry name" value="Spore Coat Polysaccharide Biosynthesis Protein SpsA, Chain A"/>
    <property type="match status" value="1"/>
</dbReference>
<reference evidence="10 11" key="1">
    <citation type="submission" date="2016-11" db="EMBL/GenBank/DDBJ databases">
        <authorList>
            <person name="Jaros S."/>
            <person name="Januszkiewicz K."/>
            <person name="Wedrychowicz H."/>
        </authorList>
    </citation>
    <scope>NUCLEOTIDE SEQUENCE [LARGE SCALE GENOMIC DNA]</scope>
    <source>
        <strain evidence="10 11">DSM 16112</strain>
    </source>
</reference>
<evidence type="ECO:0000256" key="4">
    <source>
        <dbReference type="ARBA" id="ARBA00022692"/>
    </source>
</evidence>
<evidence type="ECO:0000256" key="7">
    <source>
        <dbReference type="ARBA" id="ARBA00023136"/>
    </source>
</evidence>
<evidence type="ECO:0000256" key="6">
    <source>
        <dbReference type="ARBA" id="ARBA00022989"/>
    </source>
</evidence>
<dbReference type="OrthoDB" id="9811884at2"/>
<feature type="transmembrane region" description="Helical" evidence="8">
    <location>
        <begin position="231"/>
        <end position="251"/>
    </location>
</feature>
<evidence type="ECO:0000313" key="10">
    <source>
        <dbReference type="EMBL" id="SHE49025.1"/>
    </source>
</evidence>
<dbReference type="GO" id="GO:0009103">
    <property type="term" value="P:lipopolysaccharide biosynthetic process"/>
    <property type="evidence" value="ECO:0007669"/>
    <property type="project" value="UniProtKB-KW"/>
</dbReference>